<evidence type="ECO:0000313" key="2">
    <source>
        <dbReference type="EMBL" id="OMD32578.1"/>
    </source>
</evidence>
<proteinExistence type="predicted"/>
<gene>
    <name evidence="2" type="ORF">BJP51_15880</name>
</gene>
<dbReference type="Pfam" id="PF13814">
    <property type="entry name" value="Replic_Relax"/>
    <property type="match status" value="1"/>
</dbReference>
<dbReference type="Proteomes" id="UP000187465">
    <property type="component" value="Unassembled WGS sequence"/>
</dbReference>
<dbReference type="RefSeq" id="WP_179087389.1">
    <property type="nucleotide sequence ID" value="NZ_MKQP01000017.1"/>
</dbReference>
<evidence type="ECO:0008006" key="4">
    <source>
        <dbReference type="Google" id="ProtNLM"/>
    </source>
</evidence>
<sequence>MAANNESSGKKDEQKNKRTPKGDLSIGEVIDLITAREWNLLTDLYFCRCMPQSTAINIYFLDTTQFHYPEYTLATNEVRNELDIKNQKRAIIATRRTIKRLKDRGLIESSNFNPDSSNLPVHKRKNEILGESWYYLSSRGLKVVEMKRGILEENRLSKHELDMERAKKQHFWELAKVYLDLRYKWMNEESDLKQFHDWDWYPSLAVQDDAETITVRPDAVLRIGEQLFYVELDRSTEPVQRSPFFSDQVSIENKLARYNNVLKISSNKIIREGIIAFVVPDAIYNTRLHNIEKAAKKVFGEKHRVFTGRDIGDIISSYEKLIPTE</sequence>
<dbReference type="AlphaFoldDB" id="A0A1R0XBX5"/>
<evidence type="ECO:0000313" key="3">
    <source>
        <dbReference type="Proteomes" id="UP000187465"/>
    </source>
</evidence>
<accession>A0A1R0XBX5</accession>
<dbReference type="InterPro" id="IPR025855">
    <property type="entry name" value="Replic_Relax"/>
</dbReference>
<evidence type="ECO:0000256" key="1">
    <source>
        <dbReference type="SAM" id="MobiDB-lite"/>
    </source>
</evidence>
<organism evidence="2 3">
    <name type="scientific">Paenibacillus odorifer</name>
    <dbReference type="NCBI Taxonomy" id="189426"/>
    <lineage>
        <taxon>Bacteria</taxon>
        <taxon>Bacillati</taxon>
        <taxon>Bacillota</taxon>
        <taxon>Bacilli</taxon>
        <taxon>Bacillales</taxon>
        <taxon>Paenibacillaceae</taxon>
        <taxon>Paenibacillus</taxon>
    </lineage>
</organism>
<dbReference type="EMBL" id="MKQP01000017">
    <property type="protein sequence ID" value="OMD32578.1"/>
    <property type="molecule type" value="Genomic_DNA"/>
</dbReference>
<feature type="region of interest" description="Disordered" evidence="1">
    <location>
        <begin position="1"/>
        <end position="21"/>
    </location>
</feature>
<protein>
    <recommendedName>
        <fullName evidence="4">Replication-relaxation</fullName>
    </recommendedName>
</protein>
<name>A0A1R0XBX5_9BACL</name>
<reference evidence="2 3" key="1">
    <citation type="submission" date="2016-10" db="EMBL/GenBank/DDBJ databases">
        <title>Paenibacillus species isolates.</title>
        <authorList>
            <person name="Beno S.M."/>
        </authorList>
    </citation>
    <scope>NUCLEOTIDE SEQUENCE [LARGE SCALE GENOMIC DNA]</scope>
    <source>
        <strain evidence="2 3">FSL H7-0604</strain>
    </source>
</reference>
<comment type="caution">
    <text evidence="2">The sequence shown here is derived from an EMBL/GenBank/DDBJ whole genome shotgun (WGS) entry which is preliminary data.</text>
</comment>